<keyword evidence="6" id="KW-0723">Serine/threonine-protein kinase</keyword>
<dbReference type="CDD" id="cd00180">
    <property type="entry name" value="PKc"/>
    <property type="match status" value="1"/>
</dbReference>
<evidence type="ECO:0000256" key="7">
    <source>
        <dbReference type="ARBA" id="ARBA00022679"/>
    </source>
</evidence>
<dbReference type="InterPro" id="IPR000719">
    <property type="entry name" value="Prot_kinase_dom"/>
</dbReference>
<dbReference type="PANTHER" id="PTHR43895:SF32">
    <property type="entry name" value="SERINE_THREONINE-PROTEIN KINASE CHK1"/>
    <property type="match status" value="1"/>
</dbReference>
<evidence type="ECO:0000313" key="17">
    <source>
        <dbReference type="Proteomes" id="UP000813444"/>
    </source>
</evidence>
<dbReference type="EMBL" id="JAGPNK010000015">
    <property type="protein sequence ID" value="KAH7308590.1"/>
    <property type="molecule type" value="Genomic_DNA"/>
</dbReference>
<dbReference type="GO" id="GO:0005524">
    <property type="term" value="F:ATP binding"/>
    <property type="evidence" value="ECO:0007669"/>
    <property type="project" value="UniProtKB-KW"/>
</dbReference>
<dbReference type="PANTHER" id="PTHR43895">
    <property type="entry name" value="CALCIUM/CALMODULIN-DEPENDENT PROTEIN KINASE KINASE-RELATED"/>
    <property type="match status" value="1"/>
</dbReference>
<evidence type="ECO:0000259" key="15">
    <source>
        <dbReference type="PROSITE" id="PS50011"/>
    </source>
</evidence>
<comment type="catalytic activity">
    <reaction evidence="13">
        <text>L-threonyl-[protein] + ATP = O-phospho-L-threonyl-[protein] + ADP + H(+)</text>
        <dbReference type="Rhea" id="RHEA:46608"/>
        <dbReference type="Rhea" id="RHEA-COMP:11060"/>
        <dbReference type="Rhea" id="RHEA-COMP:11605"/>
        <dbReference type="ChEBI" id="CHEBI:15378"/>
        <dbReference type="ChEBI" id="CHEBI:30013"/>
        <dbReference type="ChEBI" id="CHEBI:30616"/>
        <dbReference type="ChEBI" id="CHEBI:61977"/>
        <dbReference type="ChEBI" id="CHEBI:456216"/>
        <dbReference type="EC" id="2.7.11.1"/>
    </reaction>
</comment>
<evidence type="ECO:0000256" key="2">
    <source>
        <dbReference type="ARBA" id="ARBA00011534"/>
    </source>
</evidence>
<evidence type="ECO:0000256" key="12">
    <source>
        <dbReference type="ARBA" id="ARBA00033194"/>
    </source>
</evidence>
<comment type="caution">
    <text evidence="16">The sequence shown here is derived from an EMBL/GenBank/DDBJ whole genome shotgun (WGS) entry which is preliminary data.</text>
</comment>
<proteinExistence type="predicted"/>
<dbReference type="AlphaFoldDB" id="A0A8K0SFP6"/>
<feature type="non-terminal residue" evidence="16">
    <location>
        <position position="287"/>
    </location>
</feature>
<evidence type="ECO:0000256" key="13">
    <source>
        <dbReference type="ARBA" id="ARBA00047899"/>
    </source>
</evidence>
<comment type="subunit">
    <text evidence="2">Component of the EKC/KEOPS complex composed of at least BUD32, CGI121, GON7, KAE1 and PCC1; the whole complex dimerizes.</text>
</comment>
<evidence type="ECO:0000313" key="16">
    <source>
        <dbReference type="EMBL" id="KAH7308590.1"/>
    </source>
</evidence>
<dbReference type="OrthoDB" id="1668230at2759"/>
<evidence type="ECO:0000256" key="11">
    <source>
        <dbReference type="ARBA" id="ARBA00030980"/>
    </source>
</evidence>
<accession>A0A8K0SFP6</accession>
<reference evidence="16" key="1">
    <citation type="journal article" date="2021" name="Nat. Commun.">
        <title>Genetic determinants of endophytism in the Arabidopsis root mycobiome.</title>
        <authorList>
            <person name="Mesny F."/>
            <person name="Miyauchi S."/>
            <person name="Thiergart T."/>
            <person name="Pickel B."/>
            <person name="Atanasova L."/>
            <person name="Karlsson M."/>
            <person name="Huettel B."/>
            <person name="Barry K.W."/>
            <person name="Haridas S."/>
            <person name="Chen C."/>
            <person name="Bauer D."/>
            <person name="Andreopoulos W."/>
            <person name="Pangilinan J."/>
            <person name="LaButti K."/>
            <person name="Riley R."/>
            <person name="Lipzen A."/>
            <person name="Clum A."/>
            <person name="Drula E."/>
            <person name="Henrissat B."/>
            <person name="Kohler A."/>
            <person name="Grigoriev I.V."/>
            <person name="Martin F.M."/>
            <person name="Hacquard S."/>
        </authorList>
    </citation>
    <scope>NUCLEOTIDE SEQUENCE</scope>
    <source>
        <strain evidence="16">MPI-CAGE-CH-0235</strain>
    </source>
</reference>
<comment type="function">
    <text evidence="1">Component of the EKC/KEOPS complex that is required for the formation of a threonylcarbamoyl group on adenosine at position 37 (t(6)A37) in tRNAs that read codons beginning with adenine. The complex is probably involved in the transfer of the threonylcarbamoyl moiety of threonylcarbamoyl-AMP (TC-AMP) to the N6 group of A37. BUD32 has ATPase activity in the context of the EKC/KEOPS complex and likely plays a supporting role to the catalytic subunit KAE1. The EKC/KEOPS complex also promotes both telomere uncapping and telomere elongation. The complex is required for efficient recruitment of transcriptional coactivators.</text>
</comment>
<evidence type="ECO:0000256" key="10">
    <source>
        <dbReference type="ARBA" id="ARBA00022840"/>
    </source>
</evidence>
<name>A0A8K0SFP6_9HYPO</name>
<dbReference type="PROSITE" id="PS50011">
    <property type="entry name" value="PROTEIN_KINASE_DOM"/>
    <property type="match status" value="1"/>
</dbReference>
<feature type="domain" description="Protein kinase" evidence="15">
    <location>
        <begin position="38"/>
        <end position="287"/>
    </location>
</feature>
<evidence type="ECO:0000256" key="4">
    <source>
        <dbReference type="ARBA" id="ARBA00013948"/>
    </source>
</evidence>
<evidence type="ECO:0000256" key="6">
    <source>
        <dbReference type="ARBA" id="ARBA00022527"/>
    </source>
</evidence>
<evidence type="ECO:0000256" key="9">
    <source>
        <dbReference type="ARBA" id="ARBA00022777"/>
    </source>
</evidence>
<dbReference type="GO" id="GO:0004674">
    <property type="term" value="F:protein serine/threonine kinase activity"/>
    <property type="evidence" value="ECO:0007669"/>
    <property type="project" value="UniProtKB-KW"/>
</dbReference>
<evidence type="ECO:0000256" key="1">
    <source>
        <dbReference type="ARBA" id="ARBA00003747"/>
    </source>
</evidence>
<keyword evidence="10" id="KW-0067">ATP-binding</keyword>
<feature type="non-terminal residue" evidence="16">
    <location>
        <position position="1"/>
    </location>
</feature>
<dbReference type="SUPFAM" id="SSF56112">
    <property type="entry name" value="Protein kinase-like (PK-like)"/>
    <property type="match status" value="1"/>
</dbReference>
<evidence type="ECO:0000256" key="5">
    <source>
        <dbReference type="ARBA" id="ARBA00019973"/>
    </source>
</evidence>
<dbReference type="Pfam" id="PF00069">
    <property type="entry name" value="Pkinase"/>
    <property type="match status" value="1"/>
</dbReference>
<dbReference type="PROSITE" id="PS00109">
    <property type="entry name" value="PROTEIN_KINASE_TYR"/>
    <property type="match status" value="1"/>
</dbReference>
<sequence>QSLRYLPVPGEWERKSHPQWSDAIFEVPPDRDGEVHYVTKGHFVRLGGTALVERLPSGHVIKSVLRNPYSPIEEQENRQKMEREIEIYRLLRPTSYIPRLIDFDIQSCTLTLENQVNGDLENYIKEHNISLDIQRKWIQQAVSSVSYIHLAGVVHTDLTPRNFLVDADCNLLLCDFAGSLLHGRSAFTGSLLQGQPVFAGCPGSRYQSRHWRKDYIPTCKDDIFALGSVIYLIEAGEEPYNSLPEYEVTRRFQNRLFPETGHLLTTSIIQGCWQGKFSSADEAMKTL</sequence>
<dbReference type="Proteomes" id="UP000813444">
    <property type="component" value="Unassembled WGS sequence"/>
</dbReference>
<keyword evidence="7" id="KW-0808">Transferase</keyword>
<comment type="catalytic activity">
    <reaction evidence="14">
        <text>L-seryl-[protein] + ATP = O-phospho-L-seryl-[protein] + ADP + H(+)</text>
        <dbReference type="Rhea" id="RHEA:17989"/>
        <dbReference type="Rhea" id="RHEA-COMP:9863"/>
        <dbReference type="Rhea" id="RHEA-COMP:11604"/>
        <dbReference type="ChEBI" id="CHEBI:15378"/>
        <dbReference type="ChEBI" id="CHEBI:29999"/>
        <dbReference type="ChEBI" id="CHEBI:30616"/>
        <dbReference type="ChEBI" id="CHEBI:83421"/>
        <dbReference type="ChEBI" id="CHEBI:456216"/>
        <dbReference type="EC" id="2.7.11.1"/>
    </reaction>
</comment>
<dbReference type="InterPro" id="IPR011009">
    <property type="entry name" value="Kinase-like_dom_sf"/>
</dbReference>
<dbReference type="InterPro" id="IPR008266">
    <property type="entry name" value="Tyr_kinase_AS"/>
</dbReference>
<evidence type="ECO:0000256" key="3">
    <source>
        <dbReference type="ARBA" id="ARBA00012513"/>
    </source>
</evidence>
<gene>
    <name evidence="16" type="ORF">B0I35DRAFT_332772</name>
</gene>
<dbReference type="Gene3D" id="1.10.510.10">
    <property type="entry name" value="Transferase(Phosphotransferase) domain 1"/>
    <property type="match status" value="1"/>
</dbReference>
<keyword evidence="9 16" id="KW-0418">Kinase</keyword>
<organism evidence="16 17">
    <name type="scientific">Stachybotrys elegans</name>
    <dbReference type="NCBI Taxonomy" id="80388"/>
    <lineage>
        <taxon>Eukaryota</taxon>
        <taxon>Fungi</taxon>
        <taxon>Dikarya</taxon>
        <taxon>Ascomycota</taxon>
        <taxon>Pezizomycotina</taxon>
        <taxon>Sordariomycetes</taxon>
        <taxon>Hypocreomycetidae</taxon>
        <taxon>Hypocreales</taxon>
        <taxon>Stachybotryaceae</taxon>
        <taxon>Stachybotrys</taxon>
    </lineage>
</organism>
<dbReference type="GO" id="GO:0007165">
    <property type="term" value="P:signal transduction"/>
    <property type="evidence" value="ECO:0007669"/>
    <property type="project" value="TreeGrafter"/>
</dbReference>
<keyword evidence="8" id="KW-0547">Nucleotide-binding</keyword>
<keyword evidence="17" id="KW-1185">Reference proteome</keyword>
<evidence type="ECO:0000256" key="14">
    <source>
        <dbReference type="ARBA" id="ARBA00048679"/>
    </source>
</evidence>
<protein>
    <recommendedName>
        <fullName evidence="5">EKC/KEOPS complex subunit BUD32</fullName>
        <ecNumber evidence="3">2.7.11.1</ecNumber>
    </recommendedName>
    <alternativeName>
        <fullName evidence="11 12">Atypical Serine/threonine protein kinase BUD32</fullName>
    </alternativeName>
    <alternativeName>
        <fullName evidence="4">EKC/KEOPS complex subunit bud32</fullName>
    </alternativeName>
</protein>
<dbReference type="EC" id="2.7.11.1" evidence="3"/>
<evidence type="ECO:0000256" key="8">
    <source>
        <dbReference type="ARBA" id="ARBA00022741"/>
    </source>
</evidence>